<keyword evidence="6" id="KW-1185">Reference proteome</keyword>
<dbReference type="CDD" id="cd06346">
    <property type="entry name" value="PBP1_ABC_ligand_binding-like"/>
    <property type="match status" value="1"/>
</dbReference>
<dbReference type="Pfam" id="PF13458">
    <property type="entry name" value="Peripla_BP_6"/>
    <property type="match status" value="1"/>
</dbReference>
<evidence type="ECO:0000256" key="2">
    <source>
        <dbReference type="ARBA" id="ARBA00022729"/>
    </source>
</evidence>
<organism evidence="5 6">
    <name type="scientific">Acidihalobacter aeolianus</name>
    <dbReference type="NCBI Taxonomy" id="2792603"/>
    <lineage>
        <taxon>Bacteria</taxon>
        <taxon>Pseudomonadati</taxon>
        <taxon>Pseudomonadota</taxon>
        <taxon>Gammaproteobacteria</taxon>
        <taxon>Chromatiales</taxon>
        <taxon>Ectothiorhodospiraceae</taxon>
        <taxon>Acidihalobacter</taxon>
    </lineage>
</organism>
<dbReference type="EMBL" id="CP017448">
    <property type="protein sequence ID" value="AOV15924.1"/>
    <property type="molecule type" value="Genomic_DNA"/>
</dbReference>
<gene>
    <name evidence="5" type="ORF">BJI67_01505</name>
</gene>
<feature type="signal peptide" evidence="3">
    <location>
        <begin position="1"/>
        <end position="21"/>
    </location>
</feature>
<protein>
    <recommendedName>
        <fullName evidence="4">Leucine-binding protein domain-containing protein</fullName>
    </recommendedName>
</protein>
<dbReference type="Proteomes" id="UP000095342">
    <property type="component" value="Chromosome"/>
</dbReference>
<dbReference type="InterPro" id="IPR051010">
    <property type="entry name" value="BCAA_transport"/>
</dbReference>
<sequence>MRYTHYMATALLAALPFGAHAASSDCSIPIGAVLPLTGSLSATGQENVKAVQLAVKDFNEAGGVNGCTLKAVIYDSQTQPSVGVDAAKKLIDINHVPALVGAYSSGVSMAILTSATAPAGVVQISAGSTSPAFTQLAKDGKTGGYWFRTCPSDALQGVAMAYVAKEKAHLKKVAVIYLNNPYGLGLANRFKEAFSAYGGKITSMVVYNPQQPSYRSEVSKALEGHPQALFLVAYPNEGATILREWISSGGAQKYLFPDALNAPQFVSSIGAKYLNGHVWGTVPGSMETPSLPILKKEFKAAYGTDFTQPYDPNAYDAVATIALAMEAGKCKTGACIKDHIRTVTGDPMGVKVEAGVAGFKKARMLLAEGKKIQYVGASGDLKFDAQGDVQGPEVVWQVKRGNITNVQTMSADEIAGITKKLGLK</sequence>
<name>A0A1D8K4R3_9GAMM</name>
<evidence type="ECO:0000313" key="5">
    <source>
        <dbReference type="EMBL" id="AOV15924.1"/>
    </source>
</evidence>
<proteinExistence type="inferred from homology"/>
<evidence type="ECO:0000256" key="3">
    <source>
        <dbReference type="SAM" id="SignalP"/>
    </source>
</evidence>
<dbReference type="PANTHER" id="PTHR30483">
    <property type="entry name" value="LEUCINE-SPECIFIC-BINDING PROTEIN"/>
    <property type="match status" value="1"/>
</dbReference>
<dbReference type="Gene3D" id="3.40.50.2300">
    <property type="match status" value="2"/>
</dbReference>
<dbReference type="SUPFAM" id="SSF53822">
    <property type="entry name" value="Periplasmic binding protein-like I"/>
    <property type="match status" value="1"/>
</dbReference>
<accession>A0A1D8K4R3</accession>
<dbReference type="InterPro" id="IPR028082">
    <property type="entry name" value="Peripla_BP_I"/>
</dbReference>
<dbReference type="KEGG" id="aaeo:BJI67_01505"/>
<evidence type="ECO:0000313" key="6">
    <source>
        <dbReference type="Proteomes" id="UP000095342"/>
    </source>
</evidence>
<dbReference type="InterPro" id="IPR028081">
    <property type="entry name" value="Leu-bd"/>
</dbReference>
<feature type="chain" id="PRO_5009109787" description="Leucine-binding protein domain-containing protein" evidence="3">
    <location>
        <begin position="22"/>
        <end position="424"/>
    </location>
</feature>
<evidence type="ECO:0000259" key="4">
    <source>
        <dbReference type="Pfam" id="PF13458"/>
    </source>
</evidence>
<dbReference type="PANTHER" id="PTHR30483:SF6">
    <property type="entry name" value="PERIPLASMIC BINDING PROTEIN OF ABC TRANSPORTER FOR NATURAL AMINO ACIDS"/>
    <property type="match status" value="1"/>
</dbReference>
<reference evidence="5 6" key="1">
    <citation type="submission" date="2016-09" db="EMBL/GenBank/DDBJ databases">
        <title>Acidihalobacter prosperus V6 (DSM14174).</title>
        <authorList>
            <person name="Khaleque H.N."/>
            <person name="Ramsay J.P."/>
            <person name="Murphy R.J.T."/>
            <person name="Kaksonen A.H."/>
            <person name="Boxall N.J."/>
            <person name="Watkin E.L.J."/>
        </authorList>
    </citation>
    <scope>NUCLEOTIDE SEQUENCE [LARGE SCALE GENOMIC DNA]</scope>
    <source>
        <strain evidence="5 6">V6</strain>
    </source>
</reference>
<feature type="domain" description="Leucine-binding protein" evidence="4">
    <location>
        <begin position="28"/>
        <end position="344"/>
    </location>
</feature>
<dbReference type="RefSeq" id="WP_070071523.1">
    <property type="nucleotide sequence ID" value="NZ_CP017448.1"/>
</dbReference>
<evidence type="ECO:0000256" key="1">
    <source>
        <dbReference type="ARBA" id="ARBA00010062"/>
    </source>
</evidence>
<keyword evidence="2 3" id="KW-0732">Signal</keyword>
<dbReference type="AlphaFoldDB" id="A0A1D8K4R3"/>
<comment type="similarity">
    <text evidence="1">Belongs to the leucine-binding protein family.</text>
</comment>